<keyword evidence="1" id="KW-0472">Membrane</keyword>
<keyword evidence="3" id="KW-1185">Reference proteome</keyword>
<name>A0ABP1Q1X1_9HEXA</name>
<evidence type="ECO:0000313" key="3">
    <source>
        <dbReference type="Proteomes" id="UP001642540"/>
    </source>
</evidence>
<keyword evidence="1" id="KW-0812">Transmembrane</keyword>
<organism evidence="2 3">
    <name type="scientific">Orchesella dallaii</name>
    <dbReference type="NCBI Taxonomy" id="48710"/>
    <lineage>
        <taxon>Eukaryota</taxon>
        <taxon>Metazoa</taxon>
        <taxon>Ecdysozoa</taxon>
        <taxon>Arthropoda</taxon>
        <taxon>Hexapoda</taxon>
        <taxon>Collembola</taxon>
        <taxon>Entomobryomorpha</taxon>
        <taxon>Entomobryoidea</taxon>
        <taxon>Orchesellidae</taxon>
        <taxon>Orchesellinae</taxon>
        <taxon>Orchesella</taxon>
    </lineage>
</organism>
<reference evidence="2 3" key="1">
    <citation type="submission" date="2024-08" db="EMBL/GenBank/DDBJ databases">
        <authorList>
            <person name="Cucini C."/>
            <person name="Frati F."/>
        </authorList>
    </citation>
    <scope>NUCLEOTIDE SEQUENCE [LARGE SCALE GENOMIC DNA]</scope>
</reference>
<evidence type="ECO:0000313" key="2">
    <source>
        <dbReference type="EMBL" id="CAL8082420.1"/>
    </source>
</evidence>
<accession>A0ABP1Q1X1</accession>
<comment type="caution">
    <text evidence="2">The sequence shown here is derived from an EMBL/GenBank/DDBJ whole genome shotgun (WGS) entry which is preliminary data.</text>
</comment>
<dbReference type="Proteomes" id="UP001642540">
    <property type="component" value="Unassembled WGS sequence"/>
</dbReference>
<sequence>MASSGWPYNPRFCSFPDMFSFGLDVEVLSFLWARSPVRGDVDIDSTLRYHINPSQLFHILLSTDSEEKATLTSTIQYTVVTTGILAVVGVSSYYTFKLLQYIRQGLCIPAIQNFVKASKRFVVRWMQRRNTGLGETLLAHGNDKNGILCKRPSELRILAHGSPRGNRFQTSRDSSLERRLLCKDRTPLADCDIASGEEDVEDIQGQYFGPTVGSKTLHMELLGSSSDNSPTHALSPYKDKQKRFMMKGCRFDTESSC</sequence>
<protein>
    <submittedName>
        <fullName evidence="2">Uncharacterized protein</fullName>
    </submittedName>
</protein>
<proteinExistence type="predicted"/>
<feature type="transmembrane region" description="Helical" evidence="1">
    <location>
        <begin position="75"/>
        <end position="96"/>
    </location>
</feature>
<dbReference type="EMBL" id="CAXLJM020000015">
    <property type="protein sequence ID" value="CAL8082420.1"/>
    <property type="molecule type" value="Genomic_DNA"/>
</dbReference>
<gene>
    <name evidence="2" type="ORF">ODALV1_LOCUS5200</name>
</gene>
<keyword evidence="1" id="KW-1133">Transmembrane helix</keyword>
<evidence type="ECO:0000256" key="1">
    <source>
        <dbReference type="SAM" id="Phobius"/>
    </source>
</evidence>